<dbReference type="EMBL" id="JAGFMF010011928">
    <property type="protein sequence ID" value="KAG8509715.1"/>
    <property type="molecule type" value="Genomic_DNA"/>
</dbReference>
<sequence length="104" mass="12335">VVVRELLAQYTKQYQERPLFSLLWNWAESGGDKLRTSFLALNVNTVGNLAFLLKAVKFRERVLQRALVARIYYKIIRFISLLKPRRSERMPWFVDPQLCAFTQE</sequence>
<dbReference type="AlphaFoldDB" id="A0A8J6A144"/>
<evidence type="ECO:0000313" key="2">
    <source>
        <dbReference type="Proteomes" id="UP000700334"/>
    </source>
</evidence>
<dbReference type="Proteomes" id="UP000700334">
    <property type="component" value="Unassembled WGS sequence"/>
</dbReference>
<proteinExistence type="predicted"/>
<comment type="caution">
    <text evidence="1">The sequence shown here is derived from an EMBL/GenBank/DDBJ whole genome shotgun (WGS) entry which is preliminary data.</text>
</comment>
<organism evidence="1 2">
    <name type="scientific">Galemys pyrenaicus</name>
    <name type="common">Iberian desman</name>
    <name type="synonym">Pyrenean desman</name>
    <dbReference type="NCBI Taxonomy" id="202257"/>
    <lineage>
        <taxon>Eukaryota</taxon>
        <taxon>Metazoa</taxon>
        <taxon>Chordata</taxon>
        <taxon>Craniata</taxon>
        <taxon>Vertebrata</taxon>
        <taxon>Euteleostomi</taxon>
        <taxon>Mammalia</taxon>
        <taxon>Eutheria</taxon>
        <taxon>Laurasiatheria</taxon>
        <taxon>Eulipotyphla</taxon>
        <taxon>Talpidae</taxon>
        <taxon>Galemys</taxon>
    </lineage>
</organism>
<protein>
    <submittedName>
        <fullName evidence="1">Acyl-coenzyme A oxidase-like protein</fullName>
    </submittedName>
</protein>
<feature type="non-terminal residue" evidence="1">
    <location>
        <position position="104"/>
    </location>
</feature>
<dbReference type="OrthoDB" id="538336at2759"/>
<gene>
    <name evidence="1" type="ORF">J0S82_003092</name>
</gene>
<name>A0A8J6A144_GALPY</name>
<keyword evidence="2" id="KW-1185">Reference proteome</keyword>
<reference evidence="1" key="1">
    <citation type="journal article" date="2021" name="Evol. Appl.">
        <title>The genome of the Pyrenean desman and the effects of bottlenecks and inbreeding on the genomic landscape of an endangered species.</title>
        <authorList>
            <person name="Escoda L."/>
            <person name="Castresana J."/>
        </authorList>
    </citation>
    <scope>NUCLEOTIDE SEQUENCE</scope>
    <source>
        <strain evidence="1">IBE-C5619</strain>
    </source>
</reference>
<accession>A0A8J6A144</accession>
<evidence type="ECO:0000313" key="1">
    <source>
        <dbReference type="EMBL" id="KAG8509715.1"/>
    </source>
</evidence>